<dbReference type="EMBL" id="GGEC01058430">
    <property type="protein sequence ID" value="MBX38914.1"/>
    <property type="molecule type" value="Transcribed_RNA"/>
</dbReference>
<reference evidence="1" key="1">
    <citation type="submission" date="2018-02" db="EMBL/GenBank/DDBJ databases">
        <title>Rhizophora mucronata_Transcriptome.</title>
        <authorList>
            <person name="Meera S.P."/>
            <person name="Sreeshan A."/>
            <person name="Augustine A."/>
        </authorList>
    </citation>
    <scope>NUCLEOTIDE SEQUENCE</scope>
    <source>
        <tissue evidence="1">Leaf</tissue>
    </source>
</reference>
<organism evidence="1">
    <name type="scientific">Rhizophora mucronata</name>
    <name type="common">Asiatic mangrove</name>
    <dbReference type="NCBI Taxonomy" id="61149"/>
    <lineage>
        <taxon>Eukaryota</taxon>
        <taxon>Viridiplantae</taxon>
        <taxon>Streptophyta</taxon>
        <taxon>Embryophyta</taxon>
        <taxon>Tracheophyta</taxon>
        <taxon>Spermatophyta</taxon>
        <taxon>Magnoliopsida</taxon>
        <taxon>eudicotyledons</taxon>
        <taxon>Gunneridae</taxon>
        <taxon>Pentapetalae</taxon>
        <taxon>rosids</taxon>
        <taxon>fabids</taxon>
        <taxon>Malpighiales</taxon>
        <taxon>Rhizophoraceae</taxon>
        <taxon>Rhizophora</taxon>
    </lineage>
</organism>
<dbReference type="AlphaFoldDB" id="A0A2P2N8V6"/>
<protein>
    <submittedName>
        <fullName evidence="1">Uncharacterized protein</fullName>
    </submittedName>
</protein>
<name>A0A2P2N8V6_RHIMU</name>
<evidence type="ECO:0000313" key="1">
    <source>
        <dbReference type="EMBL" id="MBX38914.1"/>
    </source>
</evidence>
<proteinExistence type="predicted"/>
<accession>A0A2P2N8V6</accession>
<sequence length="30" mass="3316">MYIHKGGVLKVSKGALIVIKACKSRILYIL</sequence>